<comment type="caution">
    <text evidence="1">The sequence shown here is derived from an EMBL/GenBank/DDBJ whole genome shotgun (WGS) entry which is preliminary data.</text>
</comment>
<reference evidence="1 2" key="1">
    <citation type="submission" date="2023-06" db="EMBL/GenBank/DDBJ databases">
        <title>Draft genome sequence of Novosphingobium sp. strain IK01.</title>
        <authorList>
            <person name="Hatamoto M."/>
            <person name="Ikarashi T."/>
            <person name="Yamaguchi T."/>
        </authorList>
    </citation>
    <scope>NUCLEOTIDE SEQUENCE [LARGE SCALE GENOMIC DNA]</scope>
    <source>
        <strain evidence="1 2">IK01</strain>
    </source>
</reference>
<proteinExistence type="predicted"/>
<dbReference type="InterPro" id="IPR016912">
    <property type="entry name" value="Phage_P2_GpU"/>
</dbReference>
<keyword evidence="2" id="KW-1185">Reference proteome</keyword>
<evidence type="ECO:0000313" key="1">
    <source>
        <dbReference type="EMBL" id="GMM59849.1"/>
    </source>
</evidence>
<accession>A0ABQ6P614</accession>
<dbReference type="InterPro" id="IPR009734">
    <property type="entry name" value="Myoviridae_GpU"/>
</dbReference>
<gene>
    <name evidence="1" type="ORF">NUTIK01_06260</name>
</gene>
<dbReference type="RefSeq" id="WP_317973680.1">
    <property type="nucleotide sequence ID" value="NZ_BTFW01000001.1"/>
</dbReference>
<dbReference type="Proteomes" id="UP001187221">
    <property type="component" value="Unassembled WGS sequence"/>
</dbReference>
<sequence length="126" mass="13999">MLAALGLFVFDTDTVLFDSMERQRSWRHPRMDRLGARASAQFVGPGDDRISLPGTLVPEICGSYSSLDTLAEMADAGDAYPLVNGAGFILGYYTIEALNERHSNLIFDGYARMVEFQIELMRVADE</sequence>
<organism evidence="1 2">
    <name type="scientific">Novosphingobium pituita</name>
    <dbReference type="NCBI Taxonomy" id="3056842"/>
    <lineage>
        <taxon>Bacteria</taxon>
        <taxon>Pseudomonadati</taxon>
        <taxon>Pseudomonadota</taxon>
        <taxon>Alphaproteobacteria</taxon>
        <taxon>Sphingomonadales</taxon>
        <taxon>Sphingomonadaceae</taxon>
        <taxon>Novosphingobium</taxon>
    </lineage>
</organism>
<protein>
    <submittedName>
        <fullName evidence="1">Phage tail protein</fullName>
    </submittedName>
</protein>
<evidence type="ECO:0000313" key="2">
    <source>
        <dbReference type="Proteomes" id="UP001187221"/>
    </source>
</evidence>
<name>A0ABQ6P614_9SPHN</name>
<dbReference type="PIRSF" id="PIRSF029208">
    <property type="entry name" value="Phage_tail_GPU"/>
    <property type="match status" value="1"/>
</dbReference>
<dbReference type="EMBL" id="BTFW01000001">
    <property type="protein sequence ID" value="GMM59849.1"/>
    <property type="molecule type" value="Genomic_DNA"/>
</dbReference>
<dbReference type="Pfam" id="PF06995">
    <property type="entry name" value="Phage_P2_GpU"/>
    <property type="match status" value="1"/>
</dbReference>